<proteinExistence type="predicted"/>
<protein>
    <recommendedName>
        <fullName evidence="4">Arrestin-like N-terminal domain-containing protein</fullName>
    </recommendedName>
</protein>
<dbReference type="AlphaFoldDB" id="A0AAW0YVP2"/>
<reference evidence="2 3" key="1">
    <citation type="journal article" date="2024" name="bioRxiv">
        <title>Comparative genomics of Cryptococcus and Kwoniella reveals pathogenesis evolution and contrasting karyotype dynamics via intercentromeric recombination or chromosome fusion.</title>
        <authorList>
            <person name="Coelho M.A."/>
            <person name="David-Palma M."/>
            <person name="Shea T."/>
            <person name="Bowers K."/>
            <person name="McGinley-Smith S."/>
            <person name="Mohammad A.W."/>
            <person name="Gnirke A."/>
            <person name="Yurkov A.M."/>
            <person name="Nowrousian M."/>
            <person name="Sun S."/>
            <person name="Cuomo C.A."/>
            <person name="Heitman J."/>
        </authorList>
    </citation>
    <scope>NUCLEOTIDE SEQUENCE [LARGE SCALE GENOMIC DNA]</scope>
    <source>
        <strain evidence="2 3">CBS 13917</strain>
    </source>
</reference>
<evidence type="ECO:0008006" key="4">
    <source>
        <dbReference type="Google" id="ProtNLM"/>
    </source>
</evidence>
<name>A0AAW0YVP2_9TREE</name>
<dbReference type="KEGG" id="kne:92182759"/>
<evidence type="ECO:0000313" key="2">
    <source>
        <dbReference type="EMBL" id="KAK8847642.1"/>
    </source>
</evidence>
<dbReference type="Proteomes" id="UP001388673">
    <property type="component" value="Unassembled WGS sequence"/>
</dbReference>
<feature type="region of interest" description="Disordered" evidence="1">
    <location>
        <begin position="1"/>
        <end position="109"/>
    </location>
</feature>
<dbReference type="GeneID" id="92182759"/>
<accession>A0AAW0YVP2</accession>
<organism evidence="2 3">
    <name type="scientific">Kwoniella newhampshirensis</name>
    <dbReference type="NCBI Taxonomy" id="1651941"/>
    <lineage>
        <taxon>Eukaryota</taxon>
        <taxon>Fungi</taxon>
        <taxon>Dikarya</taxon>
        <taxon>Basidiomycota</taxon>
        <taxon>Agaricomycotina</taxon>
        <taxon>Tremellomycetes</taxon>
        <taxon>Tremellales</taxon>
        <taxon>Cryptococcaceae</taxon>
        <taxon>Kwoniella</taxon>
    </lineage>
</organism>
<sequence length="674" mass="73057">MIASPTLPPAPRFSYTSTSACESPSASSSATSSPITSHSRSFFSAMFSPSASASSSRASTPMGSPSIAETSAMLSPCPSSHSRESSGETMNLGLAPSPPTTPGHRRSRSRQFWASLGDRMSHGKHSPREEMEDEQMDIDTPADDSISLTYPPSLPTCSLSASYQCSETSTLIPPSFYPGQSIPVVLTFELDRISSLPHYLNPSLTMSLIGTLHLPNHAPRTIICVSVSLAEGLALWARDAEQTYARNPPRATECHIDPSQGLPGGTYSLPLTVQVPSTPRLPPSFTVRSSSFAVTYALTVTLTCDDPSHPGGSGTRVVLAETAKPFEMMPETLPTRAPRYMAQSFWVKTDVPSPSPITATTMTTTTPPQIVRRQNTRWSVHPHIPTTAFSPTSIIPFTLVLTPPSPLEVETDLENSIVPPVQPRFQILVRLALVRREFSSISTHQTVDAAGNGLVVEEEIVSRWGWVETSTSTSENGGEQKIKLRDIALPLMPPHARTWRHGMSTMLNVGPASNALNTNNEESISVSSTFHLNVTLAFLSLPSPDSPTLSTYLTSDCFPSSSTHIDDLVPRRPKQFTIPTSSSSPDHFDLSIFRRRFPGTIKTLPIPIVVGSVSEPRGAMHNVRWSDLHLSTNGETGHEVGRMISGESTTCENGWIIPPPSYKEALKVAPYEYE</sequence>
<dbReference type="EMBL" id="JBCAWK010000010">
    <property type="protein sequence ID" value="KAK8847642.1"/>
    <property type="molecule type" value="Genomic_DNA"/>
</dbReference>
<feature type="compositionally biased region" description="Low complexity" evidence="1">
    <location>
        <begin position="16"/>
        <end position="66"/>
    </location>
</feature>
<gene>
    <name evidence="2" type="ORF">IAR55_005501</name>
</gene>
<evidence type="ECO:0000256" key="1">
    <source>
        <dbReference type="SAM" id="MobiDB-lite"/>
    </source>
</evidence>
<comment type="caution">
    <text evidence="2">The sequence shown here is derived from an EMBL/GenBank/DDBJ whole genome shotgun (WGS) entry which is preliminary data.</text>
</comment>
<keyword evidence="3" id="KW-1185">Reference proteome</keyword>
<dbReference type="RefSeq" id="XP_066801160.1">
    <property type="nucleotide sequence ID" value="XM_066948592.1"/>
</dbReference>
<evidence type="ECO:0000313" key="3">
    <source>
        <dbReference type="Proteomes" id="UP001388673"/>
    </source>
</evidence>
<feature type="compositionally biased region" description="Pro residues" evidence="1">
    <location>
        <begin position="1"/>
        <end position="11"/>
    </location>
</feature>